<feature type="region of interest" description="Disordered" evidence="1">
    <location>
        <begin position="73"/>
        <end position="101"/>
    </location>
</feature>
<gene>
    <name evidence="2" type="ORF">Slati_4412100</name>
</gene>
<evidence type="ECO:0000313" key="2">
    <source>
        <dbReference type="EMBL" id="KAL0394459.1"/>
    </source>
</evidence>
<sequence>MVSSTKHRCLVQDGNRRPIPYPRPRPGDGRRKDRTRNQLAGRELSIQRAGRVAGHELAGCELASSLARRSRASQMAGRELTGCELARPRAQGASSPGRELA</sequence>
<reference evidence="2" key="2">
    <citation type="journal article" date="2024" name="Plant">
        <title>Genomic evolution and insights into agronomic trait innovations of Sesamum species.</title>
        <authorList>
            <person name="Miao H."/>
            <person name="Wang L."/>
            <person name="Qu L."/>
            <person name="Liu H."/>
            <person name="Sun Y."/>
            <person name="Le M."/>
            <person name="Wang Q."/>
            <person name="Wei S."/>
            <person name="Zheng Y."/>
            <person name="Lin W."/>
            <person name="Duan Y."/>
            <person name="Cao H."/>
            <person name="Xiong S."/>
            <person name="Wang X."/>
            <person name="Wei L."/>
            <person name="Li C."/>
            <person name="Ma Q."/>
            <person name="Ju M."/>
            <person name="Zhao R."/>
            <person name="Li G."/>
            <person name="Mu C."/>
            <person name="Tian Q."/>
            <person name="Mei H."/>
            <person name="Zhang T."/>
            <person name="Gao T."/>
            <person name="Zhang H."/>
        </authorList>
    </citation>
    <scope>NUCLEOTIDE SEQUENCE</scope>
    <source>
        <strain evidence="2">KEN1</strain>
    </source>
</reference>
<organism evidence="2">
    <name type="scientific">Sesamum latifolium</name>
    <dbReference type="NCBI Taxonomy" id="2727402"/>
    <lineage>
        <taxon>Eukaryota</taxon>
        <taxon>Viridiplantae</taxon>
        <taxon>Streptophyta</taxon>
        <taxon>Embryophyta</taxon>
        <taxon>Tracheophyta</taxon>
        <taxon>Spermatophyta</taxon>
        <taxon>Magnoliopsida</taxon>
        <taxon>eudicotyledons</taxon>
        <taxon>Gunneridae</taxon>
        <taxon>Pentapetalae</taxon>
        <taxon>asterids</taxon>
        <taxon>lamiids</taxon>
        <taxon>Lamiales</taxon>
        <taxon>Pedaliaceae</taxon>
        <taxon>Sesamum</taxon>
    </lineage>
</organism>
<proteinExistence type="predicted"/>
<evidence type="ECO:0000256" key="1">
    <source>
        <dbReference type="SAM" id="MobiDB-lite"/>
    </source>
</evidence>
<dbReference type="AlphaFoldDB" id="A0AAW2SQP4"/>
<name>A0AAW2SQP4_9LAMI</name>
<dbReference type="EMBL" id="JACGWN010000016">
    <property type="protein sequence ID" value="KAL0394459.1"/>
    <property type="molecule type" value="Genomic_DNA"/>
</dbReference>
<comment type="caution">
    <text evidence="2">The sequence shown here is derived from an EMBL/GenBank/DDBJ whole genome shotgun (WGS) entry which is preliminary data.</text>
</comment>
<feature type="region of interest" description="Disordered" evidence="1">
    <location>
        <begin position="1"/>
        <end position="43"/>
    </location>
</feature>
<accession>A0AAW2SQP4</accession>
<reference evidence="2" key="1">
    <citation type="submission" date="2020-06" db="EMBL/GenBank/DDBJ databases">
        <authorList>
            <person name="Li T."/>
            <person name="Hu X."/>
            <person name="Zhang T."/>
            <person name="Song X."/>
            <person name="Zhang H."/>
            <person name="Dai N."/>
            <person name="Sheng W."/>
            <person name="Hou X."/>
            <person name="Wei L."/>
        </authorList>
    </citation>
    <scope>NUCLEOTIDE SEQUENCE</scope>
    <source>
        <strain evidence="2">KEN1</strain>
        <tissue evidence="2">Leaf</tissue>
    </source>
</reference>
<protein>
    <submittedName>
        <fullName evidence="2">Uncharacterized protein</fullName>
    </submittedName>
</protein>